<dbReference type="Proteomes" id="UP000656077">
    <property type="component" value="Unassembled WGS sequence"/>
</dbReference>
<dbReference type="Pfam" id="PF19127">
    <property type="entry name" value="Choline_bind_3"/>
    <property type="match status" value="1"/>
</dbReference>
<feature type="repeat" description="Cell wall-binding" evidence="2">
    <location>
        <begin position="320"/>
        <end position="339"/>
    </location>
</feature>
<keyword evidence="1" id="KW-0677">Repeat</keyword>
<dbReference type="EMBL" id="WSRQ01000023">
    <property type="protein sequence ID" value="MVX64884.1"/>
    <property type="molecule type" value="Genomic_DNA"/>
</dbReference>
<dbReference type="SUPFAM" id="SSF69360">
    <property type="entry name" value="Cell wall binding repeat"/>
    <property type="match status" value="1"/>
</dbReference>
<evidence type="ECO:0000256" key="1">
    <source>
        <dbReference type="ARBA" id="ARBA00022737"/>
    </source>
</evidence>
<gene>
    <name evidence="3" type="ORF">GKZ28_14395</name>
</gene>
<dbReference type="PROSITE" id="PS51170">
    <property type="entry name" value="CW"/>
    <property type="match status" value="2"/>
</dbReference>
<dbReference type="Gene3D" id="2.10.270.10">
    <property type="entry name" value="Cholin Binding"/>
    <property type="match status" value="1"/>
</dbReference>
<dbReference type="InterPro" id="IPR018337">
    <property type="entry name" value="Cell_wall/Cho-bd_repeat"/>
</dbReference>
<evidence type="ECO:0000313" key="4">
    <source>
        <dbReference type="Proteomes" id="UP000656077"/>
    </source>
</evidence>
<organism evidence="3 4">
    <name type="scientific">Clostridium chromiireducens</name>
    <dbReference type="NCBI Taxonomy" id="225345"/>
    <lineage>
        <taxon>Bacteria</taxon>
        <taxon>Bacillati</taxon>
        <taxon>Bacillota</taxon>
        <taxon>Clostridia</taxon>
        <taxon>Eubacteriales</taxon>
        <taxon>Clostridiaceae</taxon>
        <taxon>Clostridium</taxon>
    </lineage>
</organism>
<proteinExistence type="predicted"/>
<evidence type="ECO:0000256" key="2">
    <source>
        <dbReference type="PROSITE-ProRule" id="PRU00591"/>
    </source>
</evidence>
<evidence type="ECO:0008006" key="5">
    <source>
        <dbReference type="Google" id="ProtNLM"/>
    </source>
</evidence>
<protein>
    <recommendedName>
        <fullName evidence="5">Copper amine oxidase-like N-terminal domain-containing protein</fullName>
    </recommendedName>
</protein>
<sequence length="487" mass="55246">MHVEVKKVDGGIQMYLNNKTVAIYDNDSTIYINGSAVPYKTTKMKDFDTGKYYDMAVYQKPTKVEDGYLIPKSIIEDKIGIKCGTDGIHINDIISNSVTSADTSTSYNKNSVSDSSKIINYLEYDAMQAIDIESLAKAMYSDVKKSNDGIEIYLNGKKININESNGYLYVNNSLVYDKSVNYKGKYLIPKDILQNKIGIPCSWDGVHIDIYGDSKDNMKITFESEPDDDYNGYVPCYDTDFVDYVDDYIMEHGLGTQTDIDQNLLNQLIQQWAYEIHENMNKGWHTKDGKFYFLVNGVPVTGWHKDVNTWYYFNKDGSMYTGWLNDNGNWYYFYDSGAMARKVCVNGYYLNEYGTLTDSIPANAPTGISYEELNNRVRALGYTHKKYYTSEEVGGSGGGYSYSWKNHILFADEISIGDSGSFSILKRKNDAEANKAIKQIFDWLLPTQSDELNYMLCNSPSNRTVIMDGRTVTIKMYTDGIGVTIEG</sequence>
<comment type="caution">
    <text evidence="3">The sequence shown here is derived from an EMBL/GenBank/DDBJ whole genome shotgun (WGS) entry which is preliminary data.</text>
</comment>
<dbReference type="AlphaFoldDB" id="A0A964W336"/>
<reference evidence="3" key="1">
    <citation type="submission" date="2019-12" db="EMBL/GenBank/DDBJ databases">
        <title>Microbes associate with the intestines of laboratory mice.</title>
        <authorList>
            <person name="Navarre W."/>
            <person name="Wong E."/>
        </authorList>
    </citation>
    <scope>NUCLEOTIDE SEQUENCE</scope>
    <source>
        <strain evidence="3">NM79_F5</strain>
    </source>
</reference>
<name>A0A964W336_9CLOT</name>
<evidence type="ECO:0000313" key="3">
    <source>
        <dbReference type="EMBL" id="MVX64884.1"/>
    </source>
</evidence>
<feature type="repeat" description="Cell wall-binding" evidence="2">
    <location>
        <begin position="300"/>
        <end position="319"/>
    </location>
</feature>
<accession>A0A964W336</accession>